<accession>A0ABY8QUE1</accession>
<name>A0ABY8QUE1_9MICO</name>
<gene>
    <name evidence="1" type="ORF">LWF01_01255</name>
</gene>
<dbReference type="Proteomes" id="UP001209083">
    <property type="component" value="Chromosome"/>
</dbReference>
<proteinExistence type="predicted"/>
<evidence type="ECO:0000313" key="2">
    <source>
        <dbReference type="Proteomes" id="UP001209083"/>
    </source>
</evidence>
<sequence length="47" mass="4930">MAKTLIEELPEIVAWSRTLFLEIGTPGSPIDATSAMRASAAHSSGKS</sequence>
<organism evidence="1 2">
    <name type="scientific">Saxibacter everestensis</name>
    <dbReference type="NCBI Taxonomy" id="2909229"/>
    <lineage>
        <taxon>Bacteria</taxon>
        <taxon>Bacillati</taxon>
        <taxon>Actinomycetota</taxon>
        <taxon>Actinomycetes</taxon>
        <taxon>Micrococcales</taxon>
        <taxon>Brevibacteriaceae</taxon>
        <taxon>Saxibacter</taxon>
    </lineage>
</organism>
<protein>
    <submittedName>
        <fullName evidence="1">Uncharacterized protein</fullName>
    </submittedName>
</protein>
<dbReference type="RefSeq" id="WP_349639226.1">
    <property type="nucleotide sequence ID" value="NZ_CP090958.1"/>
</dbReference>
<dbReference type="EMBL" id="CP090958">
    <property type="protein sequence ID" value="WGW12426.1"/>
    <property type="molecule type" value="Genomic_DNA"/>
</dbReference>
<evidence type="ECO:0000313" key="1">
    <source>
        <dbReference type="EMBL" id="WGW12426.1"/>
    </source>
</evidence>
<keyword evidence="2" id="KW-1185">Reference proteome</keyword>
<reference evidence="1 2" key="1">
    <citation type="submission" date="2023-05" db="EMBL/GenBank/DDBJ databases">
        <title>Lithophilousrod everest ZFBP1038 complete genpme.</title>
        <authorList>
            <person name="Tian M."/>
        </authorList>
    </citation>
    <scope>NUCLEOTIDE SEQUENCE [LARGE SCALE GENOMIC DNA]</scope>
    <source>
        <strain evidence="1 2">ZFBP1038</strain>
    </source>
</reference>